<reference evidence="3" key="1">
    <citation type="submission" date="2022-10" db="EMBL/GenBank/DDBJ databases">
        <title>Hoeflea sp. J2-29, isolated from marine algae.</title>
        <authorList>
            <person name="Kristyanto S."/>
            <person name="Kim J.M."/>
            <person name="Jeon C.O."/>
        </authorList>
    </citation>
    <scope>NUCLEOTIDE SEQUENCE</scope>
    <source>
        <strain evidence="3">J2-29</strain>
    </source>
</reference>
<keyword evidence="4" id="KW-1185">Reference proteome</keyword>
<comment type="caution">
    <text evidence="3">The sequence shown here is derived from an EMBL/GenBank/DDBJ whole genome shotgun (WGS) entry which is preliminary data.</text>
</comment>
<dbReference type="Pfam" id="PF07221">
    <property type="entry name" value="GlcNAc_2-epim"/>
    <property type="match status" value="1"/>
</dbReference>
<dbReference type="InterPro" id="IPR008928">
    <property type="entry name" value="6-hairpin_glycosidase_sf"/>
</dbReference>
<name>A0ABT3YEA8_9HYPH</name>
<evidence type="ECO:0000256" key="1">
    <source>
        <dbReference type="ARBA" id="ARBA00008558"/>
    </source>
</evidence>
<comment type="similarity">
    <text evidence="1">Belongs to the N-acylglucosamine 2-epimerase family.</text>
</comment>
<dbReference type="EMBL" id="JAOVZQ010000001">
    <property type="protein sequence ID" value="MCY0094213.1"/>
    <property type="molecule type" value="Genomic_DNA"/>
</dbReference>
<evidence type="ECO:0000256" key="2">
    <source>
        <dbReference type="ARBA" id="ARBA00023235"/>
    </source>
</evidence>
<proteinExistence type="inferred from homology"/>
<dbReference type="InterPro" id="IPR010819">
    <property type="entry name" value="AGE/CE"/>
</dbReference>
<gene>
    <name evidence="3" type="ORF">OEG82_09280</name>
</gene>
<dbReference type="InterPro" id="IPR012341">
    <property type="entry name" value="6hp_glycosidase-like_sf"/>
</dbReference>
<dbReference type="SUPFAM" id="SSF48208">
    <property type="entry name" value="Six-hairpin glycosidases"/>
    <property type="match status" value="1"/>
</dbReference>
<protein>
    <submittedName>
        <fullName evidence="3">AGE family epimerase/isomerase</fullName>
    </submittedName>
</protein>
<keyword evidence="2" id="KW-0413">Isomerase</keyword>
<dbReference type="RefSeq" id="WP_267612156.1">
    <property type="nucleotide sequence ID" value="NZ_JAOVZQ010000001.1"/>
</dbReference>
<dbReference type="PANTHER" id="PTHR15108">
    <property type="entry name" value="N-ACYLGLUCOSAMINE-2-EPIMERASE"/>
    <property type="match status" value="1"/>
</dbReference>
<sequence length="410" mass="46396">MSERPPLASETCEGNWCDDPVHRDWLRRDAVKQLDFFRPSLRKDGGFDILNWDGTPRAGVPLELHITTRLVHSYALGAAFGDNGAAAIIDAGMERLWNGHRDTTHGGYVWSIDGNIVADATKLAYGHVFVLLAGANARQAGHPDADRLIDDVTAVIDRHFWDDDKGLLREEFNQDWSTFSTYRGMNANMHGVEALLAAFEATGREIYLDRAGRILAFFIGRIAPDHHWRIPEHYTEDWQLDRAYAGNPMFRPAGTTPGHSLELGRLLLQHWDLAGRPENQSPERARKLIERALDDAWLAEGGLCYTLDYSGEVAIRDRYWWPVAEAIGAISTLQRIDPRDSDERWYRKLWRFADGHFIDHKNGGWYPELDEAGAPVERQFLGKPDIYHSLQAVILPLVGAPSGIFPLLKR</sequence>
<evidence type="ECO:0000313" key="4">
    <source>
        <dbReference type="Proteomes" id="UP001081283"/>
    </source>
</evidence>
<organism evidence="3 4">
    <name type="scientific">Hoeflea ulvae</name>
    <dbReference type="NCBI Taxonomy" id="2983764"/>
    <lineage>
        <taxon>Bacteria</taxon>
        <taxon>Pseudomonadati</taxon>
        <taxon>Pseudomonadota</taxon>
        <taxon>Alphaproteobacteria</taxon>
        <taxon>Hyphomicrobiales</taxon>
        <taxon>Rhizobiaceae</taxon>
        <taxon>Hoeflea</taxon>
    </lineage>
</organism>
<accession>A0ABT3YEA8</accession>
<dbReference type="Gene3D" id="1.50.10.10">
    <property type="match status" value="1"/>
</dbReference>
<dbReference type="Proteomes" id="UP001081283">
    <property type="component" value="Unassembled WGS sequence"/>
</dbReference>
<evidence type="ECO:0000313" key="3">
    <source>
        <dbReference type="EMBL" id="MCY0094213.1"/>
    </source>
</evidence>